<comment type="caution">
    <text evidence="2">The sequence shown here is derived from an EMBL/GenBank/DDBJ whole genome shotgun (WGS) entry which is preliminary data.</text>
</comment>
<organism evidence="2 3">
    <name type="scientific">Agromyces luteolus</name>
    <dbReference type="NCBI Taxonomy" id="88373"/>
    <lineage>
        <taxon>Bacteria</taxon>
        <taxon>Bacillati</taxon>
        <taxon>Actinomycetota</taxon>
        <taxon>Actinomycetes</taxon>
        <taxon>Micrococcales</taxon>
        <taxon>Microbacteriaceae</taxon>
        <taxon>Agromyces</taxon>
    </lineage>
</organism>
<gene>
    <name evidence="2" type="ORF">GLX25_00180</name>
</gene>
<name>A0A7C9LTR1_9MICO</name>
<evidence type="ECO:0000313" key="3">
    <source>
        <dbReference type="Proteomes" id="UP000480122"/>
    </source>
</evidence>
<feature type="transmembrane region" description="Helical" evidence="1">
    <location>
        <begin position="9"/>
        <end position="36"/>
    </location>
</feature>
<keyword evidence="1" id="KW-0472">Membrane</keyword>
<dbReference type="AlphaFoldDB" id="A0A7C9LTR1"/>
<keyword evidence="3" id="KW-1185">Reference proteome</keyword>
<feature type="transmembrane region" description="Helical" evidence="1">
    <location>
        <begin position="61"/>
        <end position="82"/>
    </location>
</feature>
<reference evidence="2 3" key="1">
    <citation type="submission" date="2019-11" db="EMBL/GenBank/DDBJ databases">
        <title>Agromyces kandeliae sp. nov., isolated from mangrove soil.</title>
        <authorList>
            <person name="Wang R."/>
        </authorList>
    </citation>
    <scope>NUCLEOTIDE SEQUENCE [LARGE SCALE GENOMIC DNA]</scope>
    <source>
        <strain evidence="2 3">JCM 11431</strain>
    </source>
</reference>
<dbReference type="InterPro" id="IPR013901">
    <property type="entry name" value="Anthrone_oxy"/>
</dbReference>
<sequence>MGKTGRVDLLIAGILVAVVGTGVAAGVFFAFSAFVVQGLDRLPEADAARAMRAVNVTAVRWPLMLELFGTALLLAVLAVASLLRPGSGITWWVVASAALYLVTVVFVTGGGNVPRNNALAAAPDEPEGLAAAWRAFRAGWMGWNHVRTLGAAASSALLAVGLVAAG</sequence>
<dbReference type="Proteomes" id="UP000480122">
    <property type="component" value="Unassembled WGS sequence"/>
</dbReference>
<accession>A0A7C9LTR1</accession>
<feature type="transmembrane region" description="Helical" evidence="1">
    <location>
        <begin position="146"/>
        <end position="165"/>
    </location>
</feature>
<dbReference type="EMBL" id="WODA01000002">
    <property type="protein sequence ID" value="MUN05539.1"/>
    <property type="molecule type" value="Genomic_DNA"/>
</dbReference>
<evidence type="ECO:0000313" key="2">
    <source>
        <dbReference type="EMBL" id="MUN05539.1"/>
    </source>
</evidence>
<evidence type="ECO:0000256" key="1">
    <source>
        <dbReference type="SAM" id="Phobius"/>
    </source>
</evidence>
<proteinExistence type="predicted"/>
<keyword evidence="1" id="KW-0812">Transmembrane</keyword>
<protein>
    <submittedName>
        <fullName evidence="2">DUF1772 domain-containing protein</fullName>
    </submittedName>
</protein>
<feature type="transmembrane region" description="Helical" evidence="1">
    <location>
        <begin position="89"/>
        <end position="109"/>
    </location>
</feature>
<dbReference type="Pfam" id="PF08592">
    <property type="entry name" value="Anthrone_oxy"/>
    <property type="match status" value="1"/>
</dbReference>
<keyword evidence="1" id="KW-1133">Transmembrane helix</keyword>